<dbReference type="EMBL" id="LDJI01000011">
    <property type="protein sequence ID" value="KRG64872.1"/>
    <property type="molecule type" value="Genomic_DNA"/>
</dbReference>
<name>A0A0R0CIT2_9GAMM</name>
<dbReference type="PATRIC" id="fig|405444.3.peg.165"/>
<sequence>MKQLLIYERPVQLNRVAHRNHRVVASQGDFRFADAVNSVPLACVEFAQVVRQYPIVFAGNSADAVVPAALLGLRSGQNLMVDSEGRWADGAYVPAFLRRYPFVLAEREPDGGDFTVCLDAAYDGIREGGDEGAPLFDEEGKDSALLTNALQFLQEYQLHLARTREFSAALAAHGLLVSKQINVQSAQGETSTLDGFFVVDEQKLRDLKGKALQELAKSGDMGWIYAHLLSLGNVDMLSRALDKSAVPSAKH</sequence>
<evidence type="ECO:0008006" key="3">
    <source>
        <dbReference type="Google" id="ProtNLM"/>
    </source>
</evidence>
<gene>
    <name evidence="1" type="ORF">ABB26_05840</name>
</gene>
<organism evidence="1 2">
    <name type="scientific">Stenotrophomonas humi</name>
    <dbReference type="NCBI Taxonomy" id="405444"/>
    <lineage>
        <taxon>Bacteria</taxon>
        <taxon>Pseudomonadati</taxon>
        <taxon>Pseudomonadota</taxon>
        <taxon>Gammaproteobacteria</taxon>
        <taxon>Lysobacterales</taxon>
        <taxon>Lysobacteraceae</taxon>
        <taxon>Stenotrophomonas</taxon>
    </lineage>
</organism>
<reference evidence="1 2" key="1">
    <citation type="submission" date="2015-05" db="EMBL/GenBank/DDBJ databases">
        <title>Genome sequencing and analysis of members of genus Stenotrophomonas.</title>
        <authorList>
            <person name="Patil P.P."/>
            <person name="Midha S."/>
            <person name="Patil P.B."/>
        </authorList>
    </citation>
    <scope>NUCLEOTIDE SEQUENCE [LARGE SCALE GENOMIC DNA]</scope>
    <source>
        <strain evidence="1 2">DSM 18929</strain>
    </source>
</reference>
<comment type="caution">
    <text evidence="1">The sequence shown here is derived from an EMBL/GenBank/DDBJ whole genome shotgun (WGS) entry which is preliminary data.</text>
</comment>
<evidence type="ECO:0000313" key="1">
    <source>
        <dbReference type="EMBL" id="KRG64872.1"/>
    </source>
</evidence>
<keyword evidence="2" id="KW-1185">Reference proteome</keyword>
<evidence type="ECO:0000313" key="2">
    <source>
        <dbReference type="Proteomes" id="UP000050864"/>
    </source>
</evidence>
<dbReference type="RefSeq" id="WP_057632740.1">
    <property type="nucleotide sequence ID" value="NZ_LDJI01000011.1"/>
</dbReference>
<dbReference type="OrthoDB" id="9806524at2"/>
<dbReference type="STRING" id="405444.ABB26_05840"/>
<dbReference type="Proteomes" id="UP000050864">
    <property type="component" value="Unassembled WGS sequence"/>
</dbReference>
<dbReference type="InterPro" id="IPR010836">
    <property type="entry name" value="SapC"/>
</dbReference>
<accession>A0A0R0CIT2</accession>
<dbReference type="Pfam" id="PF07277">
    <property type="entry name" value="SapC"/>
    <property type="match status" value="1"/>
</dbReference>
<proteinExistence type="predicted"/>
<protein>
    <recommendedName>
        <fullName evidence="3">Multidrug transporter</fullName>
    </recommendedName>
</protein>
<dbReference type="AlphaFoldDB" id="A0A0R0CIT2"/>